<keyword evidence="3" id="KW-1185">Reference proteome</keyword>
<dbReference type="SUPFAM" id="SSF55729">
    <property type="entry name" value="Acyl-CoA N-acyltransferases (Nat)"/>
    <property type="match status" value="1"/>
</dbReference>
<dbReference type="EMBL" id="SMJZ01000286">
    <property type="protein sequence ID" value="TDB96635.1"/>
    <property type="molecule type" value="Genomic_DNA"/>
</dbReference>
<feature type="domain" description="N-acetyltransferase" evidence="1">
    <location>
        <begin position="3"/>
        <end position="162"/>
    </location>
</feature>
<dbReference type="Proteomes" id="UP000295157">
    <property type="component" value="Unassembled WGS sequence"/>
</dbReference>
<evidence type="ECO:0000313" key="3">
    <source>
        <dbReference type="Proteomes" id="UP000295157"/>
    </source>
</evidence>
<reference evidence="2 3" key="1">
    <citation type="submission" date="2019-02" db="EMBL/GenBank/DDBJ databases">
        <title>Draft genome sequences of novel Actinobacteria.</title>
        <authorList>
            <person name="Sahin N."/>
            <person name="Ay H."/>
            <person name="Saygin H."/>
        </authorList>
    </citation>
    <scope>NUCLEOTIDE SEQUENCE [LARGE SCALE GENOMIC DNA]</scope>
    <source>
        <strain evidence="2 3">KC201</strain>
    </source>
</reference>
<dbReference type="PANTHER" id="PTHR43441">
    <property type="entry name" value="RIBOSOMAL-PROTEIN-SERINE ACETYLTRANSFERASE"/>
    <property type="match status" value="1"/>
</dbReference>
<sequence>MSIEFTPYSSGDVDALAHFLTGSHWPFHAGTQDAETVRQRAGSGLYWNDESRTFWVLADGERAGLVRLQDLADDTPMFDLRIRADRRGKGLGTAAVAWLTSYLFTEFPHVTRIEATTRQDNHAMRATLRRSGYAKEAHYREAWPAPGGGTPHDSVGYAVLRRDWISGTVTLPDWHDEPATRSS</sequence>
<dbReference type="InterPro" id="IPR016181">
    <property type="entry name" value="Acyl_CoA_acyltransferase"/>
</dbReference>
<evidence type="ECO:0000313" key="2">
    <source>
        <dbReference type="EMBL" id="TDB96635.1"/>
    </source>
</evidence>
<dbReference type="GO" id="GO:0008999">
    <property type="term" value="F:protein-N-terminal-alanine acetyltransferase activity"/>
    <property type="evidence" value="ECO:0007669"/>
    <property type="project" value="TreeGrafter"/>
</dbReference>
<evidence type="ECO:0000259" key="1">
    <source>
        <dbReference type="PROSITE" id="PS51186"/>
    </source>
</evidence>
<dbReference type="Pfam" id="PF13302">
    <property type="entry name" value="Acetyltransf_3"/>
    <property type="match status" value="1"/>
</dbReference>
<dbReference type="RefSeq" id="WP_132341201.1">
    <property type="nucleotide sequence ID" value="NZ_SMJZ01000286.1"/>
</dbReference>
<dbReference type="PROSITE" id="PS51186">
    <property type="entry name" value="GNAT"/>
    <property type="match status" value="1"/>
</dbReference>
<protein>
    <submittedName>
        <fullName evidence="2">N-acetyltransferase</fullName>
    </submittedName>
</protein>
<comment type="caution">
    <text evidence="2">The sequence shown here is derived from an EMBL/GenBank/DDBJ whole genome shotgun (WGS) entry which is preliminary data.</text>
</comment>
<dbReference type="InterPro" id="IPR000182">
    <property type="entry name" value="GNAT_dom"/>
</dbReference>
<name>A0A4V2XHX7_9ACTN</name>
<dbReference type="OrthoDB" id="9799321at2"/>
<dbReference type="GO" id="GO:1990189">
    <property type="term" value="F:protein N-terminal-serine acetyltransferase activity"/>
    <property type="evidence" value="ECO:0007669"/>
    <property type="project" value="TreeGrafter"/>
</dbReference>
<dbReference type="GO" id="GO:0005737">
    <property type="term" value="C:cytoplasm"/>
    <property type="evidence" value="ECO:0007669"/>
    <property type="project" value="TreeGrafter"/>
</dbReference>
<dbReference type="Gene3D" id="3.40.630.30">
    <property type="match status" value="1"/>
</dbReference>
<accession>A0A4V2XHX7</accession>
<keyword evidence="2" id="KW-0808">Transferase</keyword>
<dbReference type="InterPro" id="IPR051908">
    <property type="entry name" value="Ribosomal_N-acetyltransferase"/>
</dbReference>
<gene>
    <name evidence="2" type="ORF">E1267_40800</name>
</gene>
<dbReference type="AlphaFoldDB" id="A0A4V2XHX7"/>
<dbReference type="PANTHER" id="PTHR43441:SF2">
    <property type="entry name" value="FAMILY ACETYLTRANSFERASE, PUTATIVE (AFU_ORTHOLOGUE AFUA_7G00850)-RELATED"/>
    <property type="match status" value="1"/>
</dbReference>
<organism evidence="2 3">
    <name type="scientific">Nonomuraea longispora</name>
    <dbReference type="NCBI Taxonomy" id="1848320"/>
    <lineage>
        <taxon>Bacteria</taxon>
        <taxon>Bacillati</taxon>
        <taxon>Actinomycetota</taxon>
        <taxon>Actinomycetes</taxon>
        <taxon>Streptosporangiales</taxon>
        <taxon>Streptosporangiaceae</taxon>
        <taxon>Nonomuraea</taxon>
    </lineage>
</organism>
<proteinExistence type="predicted"/>